<feature type="non-terminal residue" evidence="1">
    <location>
        <position position="56"/>
    </location>
</feature>
<evidence type="ECO:0000313" key="1">
    <source>
        <dbReference type="EMBL" id="CAF4604500.1"/>
    </source>
</evidence>
<sequence>MADEFNRYYIKIRAILGIDAKTIFDELTEALGPDAPSYPTVRRWAANDLSFIYTIE</sequence>
<organism evidence="1 2">
    <name type="scientific">Rotaria magnacalcarata</name>
    <dbReference type="NCBI Taxonomy" id="392030"/>
    <lineage>
        <taxon>Eukaryota</taxon>
        <taxon>Metazoa</taxon>
        <taxon>Spiralia</taxon>
        <taxon>Gnathifera</taxon>
        <taxon>Rotifera</taxon>
        <taxon>Eurotatoria</taxon>
        <taxon>Bdelloidea</taxon>
        <taxon>Philodinida</taxon>
        <taxon>Philodinidae</taxon>
        <taxon>Rotaria</taxon>
    </lineage>
</organism>
<protein>
    <submittedName>
        <fullName evidence="1">Uncharacterized protein</fullName>
    </submittedName>
</protein>
<evidence type="ECO:0000313" key="2">
    <source>
        <dbReference type="Proteomes" id="UP000663866"/>
    </source>
</evidence>
<proteinExistence type="predicted"/>
<gene>
    <name evidence="1" type="ORF">OVN521_LOCUS45300</name>
</gene>
<name>A0A821CA32_9BILA</name>
<comment type="caution">
    <text evidence="1">The sequence shown here is derived from an EMBL/GenBank/DDBJ whole genome shotgun (WGS) entry which is preliminary data.</text>
</comment>
<dbReference type="EMBL" id="CAJOBG010073637">
    <property type="protein sequence ID" value="CAF4604500.1"/>
    <property type="molecule type" value="Genomic_DNA"/>
</dbReference>
<keyword evidence="2" id="KW-1185">Reference proteome</keyword>
<dbReference type="AlphaFoldDB" id="A0A821CA32"/>
<accession>A0A821CA32</accession>
<dbReference type="Proteomes" id="UP000663866">
    <property type="component" value="Unassembled WGS sequence"/>
</dbReference>
<reference evidence="1" key="1">
    <citation type="submission" date="2021-02" db="EMBL/GenBank/DDBJ databases">
        <authorList>
            <person name="Nowell W R."/>
        </authorList>
    </citation>
    <scope>NUCLEOTIDE SEQUENCE</scope>
</reference>